<dbReference type="KEGG" id="sapo:SAPIO_CDS7525"/>
<organism evidence="3 4">
    <name type="scientific">Pseudallescheria apiosperma</name>
    <name type="common">Scedosporium apiospermum</name>
    <dbReference type="NCBI Taxonomy" id="563466"/>
    <lineage>
        <taxon>Eukaryota</taxon>
        <taxon>Fungi</taxon>
        <taxon>Dikarya</taxon>
        <taxon>Ascomycota</taxon>
        <taxon>Pezizomycotina</taxon>
        <taxon>Sordariomycetes</taxon>
        <taxon>Hypocreomycetidae</taxon>
        <taxon>Microascales</taxon>
        <taxon>Microascaceae</taxon>
        <taxon>Scedosporium</taxon>
    </lineage>
</organism>
<feature type="domain" description="Apple" evidence="2">
    <location>
        <begin position="126"/>
        <end position="174"/>
    </location>
</feature>
<evidence type="ECO:0000313" key="4">
    <source>
        <dbReference type="Proteomes" id="UP000028545"/>
    </source>
</evidence>
<dbReference type="OMA" id="SEMPMSS"/>
<dbReference type="HOGENOM" id="CLU_767591_0_0_1"/>
<keyword evidence="4" id="KW-1185">Reference proteome</keyword>
<accession>A0A084G238</accession>
<dbReference type="OrthoDB" id="3943216at2759"/>
<dbReference type="RefSeq" id="XP_016641199.1">
    <property type="nucleotide sequence ID" value="XM_016789372.1"/>
</dbReference>
<gene>
    <name evidence="3" type="ORF">SAPIO_CDS7525</name>
</gene>
<dbReference type="VEuPathDB" id="FungiDB:SAPIO_CDS7525"/>
<dbReference type="Pfam" id="PF14295">
    <property type="entry name" value="PAN_4"/>
    <property type="match status" value="2"/>
</dbReference>
<feature type="region of interest" description="Disordered" evidence="1">
    <location>
        <begin position="263"/>
        <end position="331"/>
    </location>
</feature>
<reference evidence="3 4" key="1">
    <citation type="journal article" date="2014" name="Genome Announc.">
        <title>Draft genome sequence of the pathogenic fungus Scedosporium apiospermum.</title>
        <authorList>
            <person name="Vandeputte P."/>
            <person name="Ghamrawi S."/>
            <person name="Rechenmann M."/>
            <person name="Iltis A."/>
            <person name="Giraud S."/>
            <person name="Fleury M."/>
            <person name="Thornton C."/>
            <person name="Delhaes L."/>
            <person name="Meyer W."/>
            <person name="Papon N."/>
            <person name="Bouchara J.P."/>
        </authorList>
    </citation>
    <scope>NUCLEOTIDE SEQUENCE [LARGE SCALE GENOMIC DNA]</scope>
    <source>
        <strain evidence="3 4">IHEM 14462</strain>
    </source>
</reference>
<dbReference type="Proteomes" id="UP000028545">
    <property type="component" value="Unassembled WGS sequence"/>
</dbReference>
<proteinExistence type="predicted"/>
<dbReference type="EMBL" id="JOWA01000110">
    <property type="protein sequence ID" value="KEZ41400.1"/>
    <property type="molecule type" value="Genomic_DNA"/>
</dbReference>
<protein>
    <recommendedName>
        <fullName evidence="2">Apple domain-containing protein</fullName>
    </recommendedName>
</protein>
<evidence type="ECO:0000256" key="1">
    <source>
        <dbReference type="SAM" id="MobiDB-lite"/>
    </source>
</evidence>
<sequence>MRLERRSSPPCPGADGQEIGTTGLKLVLACGKTLDGEVIGTPESTTLSQCADFCGTFHPRCEGFNYSDADGCQLIGVPASGGDIPVRQTRLTDSGRARYPTLAQSSCRDGKQLTQGSAGSFDAKCGQVINGGDLVQRHHPTFDACSADCGATAGCVAFSYEASMSRGFNNCYLKSSVPSGGMSFVDGVDTGLFAAANAQAPQSGVPAPSGFMTIVPANNAIETPTGNLAANPTPVTPIGDISQGGSPVDGNPVVSVTQVVTLPADSNNDGGNGGSASLYRGSSSGGSWKSVFGLGSGKSRAPPMQGGTGGILGSSRTSSMQRLGSSDGRSVPVYEVKGGKVALRETTTEVQRPMTGLFRSN</sequence>
<feature type="compositionally biased region" description="Polar residues" evidence="1">
    <location>
        <begin position="314"/>
        <end position="328"/>
    </location>
</feature>
<evidence type="ECO:0000313" key="3">
    <source>
        <dbReference type="EMBL" id="KEZ41400.1"/>
    </source>
</evidence>
<name>A0A084G238_PSEDA</name>
<comment type="caution">
    <text evidence="3">The sequence shown here is derived from an EMBL/GenBank/DDBJ whole genome shotgun (WGS) entry which is preliminary data.</text>
</comment>
<feature type="domain" description="Apple" evidence="2">
    <location>
        <begin position="43"/>
        <end position="72"/>
    </location>
</feature>
<evidence type="ECO:0000259" key="2">
    <source>
        <dbReference type="Pfam" id="PF14295"/>
    </source>
</evidence>
<dbReference type="AlphaFoldDB" id="A0A084G238"/>
<dbReference type="Gene3D" id="3.50.4.10">
    <property type="entry name" value="Hepatocyte Growth Factor"/>
    <property type="match status" value="1"/>
</dbReference>
<dbReference type="GeneID" id="27726597"/>
<dbReference type="InterPro" id="IPR003609">
    <property type="entry name" value="Pan_app"/>
</dbReference>